<protein>
    <recommendedName>
        <fullName evidence="9">Type II secretion system protein GspG C-terminal domain-containing protein</fullName>
    </recommendedName>
</protein>
<evidence type="ECO:0000313" key="7">
    <source>
        <dbReference type="EMBL" id="OHA54469.1"/>
    </source>
</evidence>
<organism evidence="7 8">
    <name type="scientific">Candidatus Veblenbacteria bacterium RIFOXYB1_FULL_43_13</name>
    <dbReference type="NCBI Taxonomy" id="1802426"/>
    <lineage>
        <taxon>Bacteria</taxon>
        <taxon>Candidatus Vebleniibacteriota</taxon>
    </lineage>
</organism>
<dbReference type="AlphaFoldDB" id="A0A1G2Q360"/>
<dbReference type="InterPro" id="IPR012902">
    <property type="entry name" value="N_methyl_site"/>
</dbReference>
<dbReference type="PANTHER" id="PTHR30093">
    <property type="entry name" value="GENERAL SECRETION PATHWAY PROTEIN G"/>
    <property type="match status" value="1"/>
</dbReference>
<dbReference type="InterPro" id="IPR045584">
    <property type="entry name" value="Pilin-like"/>
</dbReference>
<reference evidence="7 8" key="1">
    <citation type="journal article" date="2016" name="Nat. Commun.">
        <title>Thousands of microbial genomes shed light on interconnected biogeochemical processes in an aquifer system.</title>
        <authorList>
            <person name="Anantharaman K."/>
            <person name="Brown C.T."/>
            <person name="Hug L.A."/>
            <person name="Sharon I."/>
            <person name="Castelle C.J."/>
            <person name="Probst A.J."/>
            <person name="Thomas B.C."/>
            <person name="Singh A."/>
            <person name="Wilkins M.J."/>
            <person name="Karaoz U."/>
            <person name="Brodie E.L."/>
            <person name="Williams K.H."/>
            <person name="Hubbard S.S."/>
            <person name="Banfield J.F."/>
        </authorList>
    </citation>
    <scope>NUCLEOTIDE SEQUENCE [LARGE SCALE GENOMIC DNA]</scope>
</reference>
<evidence type="ECO:0000256" key="3">
    <source>
        <dbReference type="ARBA" id="ARBA00022692"/>
    </source>
</evidence>
<sequence>MFTKPNTKAKKGFTLIELLVVISIIGLLSTLAVVALNNARQRSRDAKRVADMQQLMTAFTLFFETNGNFSACGLAVPATGAALHADAGCGSATDGMQGVLANIEGMRDPSFPAATTVTPLTSVAAFVSNAACTPAVYTAMNIAATNATTFEVRFCLESGSGSLATGLHRISEVGME</sequence>
<dbReference type="SUPFAM" id="SSF54523">
    <property type="entry name" value="Pili subunits"/>
    <property type="match status" value="1"/>
</dbReference>
<dbReference type="Gene3D" id="3.30.700.10">
    <property type="entry name" value="Glycoprotein, Type 4 Pilin"/>
    <property type="match status" value="1"/>
</dbReference>
<dbReference type="Proteomes" id="UP000177575">
    <property type="component" value="Unassembled WGS sequence"/>
</dbReference>
<dbReference type="GO" id="GO:0016020">
    <property type="term" value="C:membrane"/>
    <property type="evidence" value="ECO:0007669"/>
    <property type="project" value="UniProtKB-SubCell"/>
</dbReference>
<evidence type="ECO:0000256" key="6">
    <source>
        <dbReference type="SAM" id="Phobius"/>
    </source>
</evidence>
<evidence type="ECO:0000256" key="4">
    <source>
        <dbReference type="ARBA" id="ARBA00022989"/>
    </source>
</evidence>
<comment type="subcellular location">
    <subcellularLocation>
        <location evidence="1">Membrane</location>
        <topology evidence="1">Single-pass membrane protein</topology>
    </subcellularLocation>
</comment>
<evidence type="ECO:0000256" key="1">
    <source>
        <dbReference type="ARBA" id="ARBA00004167"/>
    </source>
</evidence>
<dbReference type="Pfam" id="PF07963">
    <property type="entry name" value="N_methyl"/>
    <property type="match status" value="1"/>
</dbReference>
<proteinExistence type="predicted"/>
<name>A0A1G2Q360_9BACT</name>
<evidence type="ECO:0000313" key="8">
    <source>
        <dbReference type="Proteomes" id="UP000177575"/>
    </source>
</evidence>
<evidence type="ECO:0000256" key="2">
    <source>
        <dbReference type="ARBA" id="ARBA00022481"/>
    </source>
</evidence>
<evidence type="ECO:0008006" key="9">
    <source>
        <dbReference type="Google" id="ProtNLM"/>
    </source>
</evidence>
<keyword evidence="3 6" id="KW-0812">Transmembrane</keyword>
<keyword evidence="5 6" id="KW-0472">Membrane</keyword>
<comment type="caution">
    <text evidence="7">The sequence shown here is derived from an EMBL/GenBank/DDBJ whole genome shotgun (WGS) entry which is preliminary data.</text>
</comment>
<dbReference type="PANTHER" id="PTHR30093:SF44">
    <property type="entry name" value="TYPE II SECRETION SYSTEM CORE PROTEIN G"/>
    <property type="match status" value="1"/>
</dbReference>
<dbReference type="EMBL" id="MHTC01000048">
    <property type="protein sequence ID" value="OHA54469.1"/>
    <property type="molecule type" value="Genomic_DNA"/>
</dbReference>
<keyword evidence="2" id="KW-0488">Methylation</keyword>
<feature type="transmembrane region" description="Helical" evidence="6">
    <location>
        <begin position="12"/>
        <end position="36"/>
    </location>
</feature>
<accession>A0A1G2Q360</accession>
<dbReference type="NCBIfam" id="TIGR02532">
    <property type="entry name" value="IV_pilin_GFxxxE"/>
    <property type="match status" value="1"/>
</dbReference>
<evidence type="ECO:0000256" key="5">
    <source>
        <dbReference type="ARBA" id="ARBA00023136"/>
    </source>
</evidence>
<dbReference type="PROSITE" id="PS00409">
    <property type="entry name" value="PROKAR_NTER_METHYL"/>
    <property type="match status" value="1"/>
</dbReference>
<keyword evidence="4 6" id="KW-1133">Transmembrane helix</keyword>
<gene>
    <name evidence="7" type="ORF">A2388_02510</name>
</gene>